<dbReference type="CDD" id="cd18793">
    <property type="entry name" value="SF2_C_SNF"/>
    <property type="match status" value="1"/>
</dbReference>
<feature type="domain" description="Helicase ATP-binding" evidence="2">
    <location>
        <begin position="1"/>
        <end position="85"/>
    </location>
</feature>
<protein>
    <recommendedName>
        <fullName evidence="5">Helicase domain protein</fullName>
    </recommendedName>
</protein>
<dbReference type="InterPro" id="IPR014001">
    <property type="entry name" value="Helicase_ATP-bd"/>
</dbReference>
<evidence type="ECO:0000259" key="2">
    <source>
        <dbReference type="PROSITE" id="PS51192"/>
    </source>
</evidence>
<dbReference type="PANTHER" id="PTHR45766">
    <property type="entry name" value="DNA ANNEALING HELICASE AND ENDONUCLEASE ZRANB3 FAMILY MEMBER"/>
    <property type="match status" value="1"/>
</dbReference>
<name>A0A3P3XPN4_9SPIR</name>
<organism evidence="4">
    <name type="scientific">uncultured spirochete</name>
    <dbReference type="NCBI Taxonomy" id="156406"/>
    <lineage>
        <taxon>Bacteria</taxon>
        <taxon>Pseudomonadati</taxon>
        <taxon>Spirochaetota</taxon>
        <taxon>Spirochaetia</taxon>
        <taxon>Spirochaetales</taxon>
        <taxon>environmental samples</taxon>
    </lineage>
</organism>
<evidence type="ECO:0000313" key="4">
    <source>
        <dbReference type="EMBL" id="SLM18262.1"/>
    </source>
</evidence>
<dbReference type="EMBL" id="FWDO01000004">
    <property type="protein sequence ID" value="SLM18262.1"/>
    <property type="molecule type" value="Genomic_DNA"/>
</dbReference>
<evidence type="ECO:0008006" key="5">
    <source>
        <dbReference type="Google" id="ProtNLM"/>
    </source>
</evidence>
<dbReference type="PANTHER" id="PTHR45766:SF6">
    <property type="entry name" value="SWI_SNF-RELATED MATRIX-ASSOCIATED ACTIN-DEPENDENT REGULATOR OF CHROMATIN SUBFAMILY A-LIKE PROTEIN 1"/>
    <property type="match status" value="1"/>
</dbReference>
<dbReference type="SMART" id="SM00490">
    <property type="entry name" value="HELICc"/>
    <property type="match status" value="1"/>
</dbReference>
<reference evidence="4" key="1">
    <citation type="submission" date="2017-02" db="EMBL/GenBank/DDBJ databases">
        <authorList>
            <person name="Regsiter A."/>
            <person name="William W."/>
        </authorList>
    </citation>
    <scope>NUCLEOTIDE SEQUENCE</scope>
    <source>
        <strain evidence="4">BdmA 4</strain>
    </source>
</reference>
<gene>
    <name evidence="4" type="ORF">SPIRO4BDMA_40834</name>
</gene>
<keyword evidence="1" id="KW-0378">Hydrolase</keyword>
<sequence length="741" mass="84449">MTGHIDLAKLNWSNYDLLVIDESHNFRNGGDYSGRGDDRRENRYLRLMNKVIREGIKTKVLMLSATPVNNNFSDLRHQLELAYEGKPALINDKLGTSKPIDLIFRDAQTAFTRWSKLDPRERTTENLLHALDFDFFTVLDSVTIARSRRHIEKYYDIAKIGKFPERMKPLALRPKLTDLPSAIDYDEIYEELMLLNLAVYVPTDFLLDSKRAKYIDPSANIDRAGREIGIRRLMCINLLKRLESSVYSFRITLARVRALIDGAIADIDNYADNYAHGTSKIIRAQELSEDEFDGDDANTDFFVDGGKKLDIDLADMDYVSWRQKLAEDSETLALLMSMVEDITPGHDTKLQALLDLIAEKIQNPLNAGNKKVLLFSAFADTVQYLYDHVAPHIKQRFGLDSAMITGTIDGRTTVKLPRADMNTILTLFSPISKDKSLLMPNNPAEIDILIATDCISEGQNLQDCDFCVNYDIHWNPVRIIQRFGRIDRIGSHNERIQLVNFWPNIDLDKYLELKGRVETRMKASVMAATGEDNPIDPEEKGDLEYRKAQLERLQNEVVDIEDMQSGVSILDLGLNDFRLDLLDYIKDHDELDKVPFGLHAIEKGNEDCPGGTIFILKNRNAGIKPRNRNQLHPFYMVYVRDDSTIHVDHLHPKKLLDAFRQLCKGKAEPVLELCGRFNAETKDGRDMRHYSDLLHVAVKSIVDLNEGDSIDGFLSGRQISFATGKIDGLDDFELVCFLTVK</sequence>
<dbReference type="GO" id="GO:0031297">
    <property type="term" value="P:replication fork processing"/>
    <property type="evidence" value="ECO:0007669"/>
    <property type="project" value="TreeGrafter"/>
</dbReference>
<proteinExistence type="predicted"/>
<dbReference type="GO" id="GO:0006281">
    <property type="term" value="P:DNA repair"/>
    <property type="evidence" value="ECO:0007669"/>
    <property type="project" value="TreeGrafter"/>
</dbReference>
<dbReference type="InterPro" id="IPR049730">
    <property type="entry name" value="SNF2/RAD54-like_C"/>
</dbReference>
<evidence type="ECO:0000259" key="3">
    <source>
        <dbReference type="PROSITE" id="PS51194"/>
    </source>
</evidence>
<dbReference type="AlphaFoldDB" id="A0A3P3XPN4"/>
<accession>A0A3P3XPN4</accession>
<dbReference type="InterPro" id="IPR038718">
    <property type="entry name" value="SNF2-like_sf"/>
</dbReference>
<dbReference type="GO" id="GO:0016787">
    <property type="term" value="F:hydrolase activity"/>
    <property type="evidence" value="ECO:0007669"/>
    <property type="project" value="UniProtKB-KW"/>
</dbReference>
<dbReference type="PROSITE" id="PS51194">
    <property type="entry name" value="HELICASE_CTER"/>
    <property type="match status" value="1"/>
</dbReference>
<evidence type="ECO:0000256" key="1">
    <source>
        <dbReference type="ARBA" id="ARBA00022801"/>
    </source>
</evidence>
<dbReference type="InterPro" id="IPR001650">
    <property type="entry name" value="Helicase_C-like"/>
</dbReference>
<dbReference type="Gene3D" id="3.40.50.300">
    <property type="entry name" value="P-loop containing nucleotide triphosphate hydrolases"/>
    <property type="match status" value="1"/>
</dbReference>
<dbReference type="InterPro" id="IPR027417">
    <property type="entry name" value="P-loop_NTPase"/>
</dbReference>
<dbReference type="SUPFAM" id="SSF52540">
    <property type="entry name" value="P-loop containing nucleoside triphosphate hydrolases"/>
    <property type="match status" value="1"/>
</dbReference>
<feature type="domain" description="Helicase C-terminal" evidence="3">
    <location>
        <begin position="349"/>
        <end position="541"/>
    </location>
</feature>
<dbReference type="Pfam" id="PF00271">
    <property type="entry name" value="Helicase_C"/>
    <property type="match status" value="1"/>
</dbReference>
<dbReference type="Gene3D" id="3.40.50.10810">
    <property type="entry name" value="Tandem AAA-ATPase domain"/>
    <property type="match status" value="1"/>
</dbReference>
<dbReference type="PROSITE" id="PS51192">
    <property type="entry name" value="HELICASE_ATP_BIND_1"/>
    <property type="match status" value="1"/>
</dbReference>